<evidence type="ECO:0000313" key="2">
    <source>
        <dbReference type="EMBL" id="SDM32749.1"/>
    </source>
</evidence>
<accession>A0A1G9SBE7</accession>
<keyword evidence="3" id="KW-1185">Reference proteome</keyword>
<dbReference type="AlphaFoldDB" id="A0A1G9SBE7"/>
<organism evidence="2 3">
    <name type="scientific">Kriegella aquimaris</name>
    <dbReference type="NCBI Taxonomy" id="192904"/>
    <lineage>
        <taxon>Bacteria</taxon>
        <taxon>Pseudomonadati</taxon>
        <taxon>Bacteroidota</taxon>
        <taxon>Flavobacteriia</taxon>
        <taxon>Flavobacteriales</taxon>
        <taxon>Flavobacteriaceae</taxon>
        <taxon>Kriegella</taxon>
    </lineage>
</organism>
<proteinExistence type="predicted"/>
<keyword evidence="1" id="KW-0472">Membrane</keyword>
<keyword evidence="1" id="KW-1133">Transmembrane helix</keyword>
<keyword evidence="1" id="KW-0812">Transmembrane</keyword>
<dbReference type="Proteomes" id="UP000199440">
    <property type="component" value="Unassembled WGS sequence"/>
</dbReference>
<gene>
    <name evidence="2" type="ORF">SAMN04488514_107204</name>
</gene>
<evidence type="ECO:0000313" key="3">
    <source>
        <dbReference type="Proteomes" id="UP000199440"/>
    </source>
</evidence>
<protein>
    <submittedName>
        <fullName evidence="2">Uncharacterized protein</fullName>
    </submittedName>
</protein>
<reference evidence="2 3" key="1">
    <citation type="submission" date="2016-10" db="EMBL/GenBank/DDBJ databases">
        <authorList>
            <person name="de Groot N.N."/>
        </authorList>
    </citation>
    <scope>NUCLEOTIDE SEQUENCE [LARGE SCALE GENOMIC DNA]</scope>
    <source>
        <strain evidence="2 3">DSM 19886</strain>
    </source>
</reference>
<sequence>MKSPKMKLQRIFKVIISLCFIISVFSLMKRPQGRNTSLRLELFNSNVEQSVNFYTQILNFSYEGDAINPLYQQVTM</sequence>
<name>A0A1G9SBE7_9FLAO</name>
<feature type="transmembrane region" description="Helical" evidence="1">
    <location>
        <begin position="12"/>
        <end position="28"/>
    </location>
</feature>
<dbReference type="EMBL" id="FNGV01000007">
    <property type="protein sequence ID" value="SDM32749.1"/>
    <property type="molecule type" value="Genomic_DNA"/>
</dbReference>
<evidence type="ECO:0000256" key="1">
    <source>
        <dbReference type="SAM" id="Phobius"/>
    </source>
</evidence>